<proteinExistence type="predicted"/>
<comment type="caution">
    <text evidence="1">The sequence shown here is derived from an EMBL/GenBank/DDBJ whole genome shotgun (WGS) entry which is preliminary data.</text>
</comment>
<gene>
    <name evidence="1" type="ORF">DS524_26245</name>
</gene>
<evidence type="ECO:0000313" key="1">
    <source>
        <dbReference type="EMBL" id="EBR9859244.1"/>
    </source>
</evidence>
<name>A0A5U8SYP1_SALET</name>
<sequence>MKNNELAVLLDSPVMEIRKLESLLVIWLEAESEGDIANMVGISLDYVRRVQEQLSAVMGENNHG</sequence>
<organism evidence="1">
    <name type="scientific">Salmonella enterica subsp. enterica serovar Chester</name>
    <dbReference type="NCBI Taxonomy" id="149386"/>
    <lineage>
        <taxon>Bacteria</taxon>
        <taxon>Pseudomonadati</taxon>
        <taxon>Pseudomonadota</taxon>
        <taxon>Gammaproteobacteria</taxon>
        <taxon>Enterobacterales</taxon>
        <taxon>Enterobacteriaceae</taxon>
        <taxon>Salmonella</taxon>
    </lineage>
</organism>
<dbReference type="EMBL" id="AAGUAT010000146">
    <property type="protein sequence ID" value="EBR9859244.1"/>
    <property type="molecule type" value="Genomic_DNA"/>
</dbReference>
<dbReference type="AlphaFoldDB" id="A0A5U8SYP1"/>
<protein>
    <submittedName>
        <fullName evidence="1">Uncharacterized protein</fullName>
    </submittedName>
</protein>
<accession>A0A5U8SYP1</accession>
<reference evidence="1" key="1">
    <citation type="submission" date="2018-07" db="EMBL/GenBank/DDBJ databases">
        <authorList>
            <person name="Ashton P.M."/>
            <person name="Dallman T."/>
            <person name="Nair S."/>
            <person name="De Pinna E."/>
            <person name="Peters T."/>
            <person name="Grant K."/>
        </authorList>
    </citation>
    <scope>NUCLEOTIDE SEQUENCE</scope>
    <source>
        <strain evidence="1">296838</strain>
    </source>
</reference>